<keyword evidence="1 3" id="KW-0378">Hydrolase</keyword>
<protein>
    <submittedName>
        <fullName evidence="3">Soluble epoxide hydrolase</fullName>
        <ecNumber evidence="3">3.3.2.10</ecNumber>
    </submittedName>
</protein>
<dbReference type="AlphaFoldDB" id="A0A3G6J984"/>
<feature type="domain" description="AB hydrolase-1" evidence="2">
    <location>
        <begin position="97"/>
        <end position="235"/>
    </location>
</feature>
<sequence>MCHWCQVSCIFRFPAGVHWCCYPPQVVREWRIPLFRCAIHRDVFIVEVKATFFVAGFGVEGSLPPEQLAVDGRFQHEYVHCRGLRLHVATAGDPDAPLVMCLHSAFGGWFDYLLLIDELVNHGFRVAAVDLRGFGLSDKPPAGRDLRSIAGDVSSLISALSTTPATVLGAGAGGTIAWTVAAYYPAKVAALITIAAAHPADMWHAAWRQPWSHATPLIRGAVLRLPAAFVARKAGLLAHLDLLEHAGVNTTKTSPPLLQQAQLRRLSAQVAGVPAAMVSTARFELARIPRLWANKPVSCPVLSIHQGNATWAAIARQSKKRAPDFTECTTLAGRHLPHMLFPEATAAVIADFLHRRL</sequence>
<accession>A0A3G6J984</accession>
<gene>
    <name evidence="3" type="ORF">CCHOA_10890</name>
</gene>
<organism evidence="3 4">
    <name type="scientific">Corynebacterium choanae</name>
    <dbReference type="NCBI Taxonomy" id="1862358"/>
    <lineage>
        <taxon>Bacteria</taxon>
        <taxon>Bacillati</taxon>
        <taxon>Actinomycetota</taxon>
        <taxon>Actinomycetes</taxon>
        <taxon>Mycobacteriales</taxon>
        <taxon>Corynebacteriaceae</taxon>
        <taxon>Corynebacterium</taxon>
    </lineage>
</organism>
<dbReference type="GO" id="GO:0004301">
    <property type="term" value="F:epoxide hydrolase activity"/>
    <property type="evidence" value="ECO:0007669"/>
    <property type="project" value="UniProtKB-EC"/>
</dbReference>
<proteinExistence type="predicted"/>
<dbReference type="SUPFAM" id="SSF53474">
    <property type="entry name" value="alpha/beta-Hydrolases"/>
    <property type="match status" value="1"/>
</dbReference>
<dbReference type="InterPro" id="IPR000073">
    <property type="entry name" value="AB_hydrolase_1"/>
</dbReference>
<dbReference type="Gene3D" id="3.40.50.1820">
    <property type="entry name" value="alpha/beta hydrolase"/>
    <property type="match status" value="1"/>
</dbReference>
<dbReference type="PRINTS" id="PR00412">
    <property type="entry name" value="EPOXHYDRLASE"/>
</dbReference>
<evidence type="ECO:0000313" key="3">
    <source>
        <dbReference type="EMBL" id="AZA14556.1"/>
    </source>
</evidence>
<dbReference type="KEGG" id="ccho:CCHOA_10890"/>
<dbReference type="InterPro" id="IPR029058">
    <property type="entry name" value="AB_hydrolase_fold"/>
</dbReference>
<evidence type="ECO:0000313" key="4">
    <source>
        <dbReference type="Proteomes" id="UP000269019"/>
    </source>
</evidence>
<dbReference type="Proteomes" id="UP000269019">
    <property type="component" value="Chromosome"/>
</dbReference>
<dbReference type="Pfam" id="PF00561">
    <property type="entry name" value="Abhydrolase_1"/>
    <property type="match status" value="1"/>
</dbReference>
<name>A0A3G6J984_9CORY</name>
<reference evidence="3 4" key="1">
    <citation type="submission" date="2018-11" db="EMBL/GenBank/DDBJ databases">
        <authorList>
            <person name="Kleinhagauer T."/>
            <person name="Glaeser S.P."/>
            <person name="Spergser J."/>
            <person name="Ruckert C."/>
            <person name="Kaempfer P."/>
            <person name="Busse H.-J."/>
        </authorList>
    </citation>
    <scope>NUCLEOTIDE SEQUENCE [LARGE SCALE GENOMIC DNA]</scope>
    <source>
        <strain evidence="3 4">200CH</strain>
    </source>
</reference>
<dbReference type="PANTHER" id="PTHR43329">
    <property type="entry name" value="EPOXIDE HYDROLASE"/>
    <property type="match status" value="1"/>
</dbReference>
<dbReference type="EC" id="3.3.2.10" evidence="3"/>
<dbReference type="EMBL" id="CP033896">
    <property type="protein sequence ID" value="AZA14556.1"/>
    <property type="molecule type" value="Genomic_DNA"/>
</dbReference>
<dbReference type="InterPro" id="IPR000639">
    <property type="entry name" value="Epox_hydrolase-like"/>
</dbReference>
<evidence type="ECO:0000256" key="1">
    <source>
        <dbReference type="ARBA" id="ARBA00022801"/>
    </source>
</evidence>
<dbReference type="PRINTS" id="PR00111">
    <property type="entry name" value="ABHYDROLASE"/>
</dbReference>
<evidence type="ECO:0000259" key="2">
    <source>
        <dbReference type="Pfam" id="PF00561"/>
    </source>
</evidence>
<keyword evidence="4" id="KW-1185">Reference proteome</keyword>